<evidence type="ECO:0000313" key="8">
    <source>
        <dbReference type="Proteomes" id="UP000319040"/>
    </source>
</evidence>
<dbReference type="Proteomes" id="UP000319040">
    <property type="component" value="Unassembled WGS sequence"/>
</dbReference>
<comment type="subcellular location">
    <subcellularLocation>
        <location evidence="1">Cell membrane</location>
    </subcellularLocation>
</comment>
<dbReference type="Gene3D" id="3.40.190.100">
    <property type="entry name" value="Glycine betaine-binding periplasmic protein, domain 2"/>
    <property type="match status" value="2"/>
</dbReference>
<dbReference type="GO" id="GO:0015226">
    <property type="term" value="F:carnitine transmembrane transporter activity"/>
    <property type="evidence" value="ECO:0007669"/>
    <property type="project" value="TreeGrafter"/>
</dbReference>
<evidence type="ECO:0000256" key="3">
    <source>
        <dbReference type="ARBA" id="ARBA00022475"/>
    </source>
</evidence>
<feature type="chain" id="PRO_5021713967" evidence="5">
    <location>
        <begin position="26"/>
        <end position="283"/>
    </location>
</feature>
<keyword evidence="5" id="KW-0732">Signal</keyword>
<sequence>MKKTLLFIITLFVVLFSACNTSKKADDAKELNLAMVNWIECIANAHLTKAVLEERGYNVNLINAEVALVFSAVATGDADVFMEVWEPITHKSYLEKYGSKVEDLGSVYDNGQLGIVVPHYVDINSIDELQAHKEKFDGKITGINPGAGIMGITESVIKDYELDFELVQSSEAGMLAALKKAYDKKEWIAVTGWKPHTKFARFDLKILDDPKGTMGAVETISVIATKGWSEKNPELATFFRNFKMNDELLGSLMIKIEENSGNETAAAKEWYMEHKDLVDSWFE</sequence>
<dbReference type="PANTHER" id="PTHR47737">
    <property type="entry name" value="GLYCINE BETAINE/PROLINE BETAINE TRANSPORT SYSTEM PERMEASE PROTEIN PROW"/>
    <property type="match status" value="1"/>
</dbReference>
<evidence type="ECO:0000256" key="2">
    <source>
        <dbReference type="ARBA" id="ARBA00022448"/>
    </source>
</evidence>
<evidence type="ECO:0000259" key="6">
    <source>
        <dbReference type="Pfam" id="PF04069"/>
    </source>
</evidence>
<feature type="signal peptide" evidence="5">
    <location>
        <begin position="1"/>
        <end position="25"/>
    </location>
</feature>
<dbReference type="GO" id="GO:0015871">
    <property type="term" value="P:choline transport"/>
    <property type="evidence" value="ECO:0007669"/>
    <property type="project" value="TreeGrafter"/>
</dbReference>
<reference evidence="7 8" key="1">
    <citation type="submission" date="2017-05" db="EMBL/GenBank/DDBJ databases">
        <authorList>
            <person name="Varghese N."/>
            <person name="Submissions S."/>
        </authorList>
    </citation>
    <scope>NUCLEOTIDE SEQUENCE [LARGE SCALE GENOMIC DNA]</scope>
    <source>
        <strain evidence="7 8">DSM 27040</strain>
    </source>
</reference>
<evidence type="ECO:0000256" key="5">
    <source>
        <dbReference type="SAM" id="SignalP"/>
    </source>
</evidence>
<dbReference type="AlphaFoldDB" id="A0A521AWZ2"/>
<dbReference type="Gene3D" id="3.10.105.10">
    <property type="entry name" value="Dipeptide-binding Protein, Domain 3"/>
    <property type="match status" value="2"/>
</dbReference>
<dbReference type="EMBL" id="FXTB01000001">
    <property type="protein sequence ID" value="SMO39294.1"/>
    <property type="molecule type" value="Genomic_DNA"/>
</dbReference>
<keyword evidence="8" id="KW-1185">Reference proteome</keyword>
<keyword evidence="2" id="KW-0813">Transport</keyword>
<evidence type="ECO:0000256" key="4">
    <source>
        <dbReference type="ARBA" id="ARBA00023136"/>
    </source>
</evidence>
<keyword evidence="4" id="KW-0472">Membrane</keyword>
<dbReference type="GO" id="GO:0043190">
    <property type="term" value="C:ATP-binding cassette (ABC) transporter complex"/>
    <property type="evidence" value="ECO:0007669"/>
    <property type="project" value="InterPro"/>
</dbReference>
<name>A0A521AWZ2_SACCC</name>
<dbReference type="OrthoDB" id="9787902at2"/>
<gene>
    <name evidence="7" type="ORF">SAMN06265379_101489</name>
</gene>
<dbReference type="PANTHER" id="PTHR47737:SF1">
    <property type="entry name" value="GLYCINE BETAINE_PROLINE BETAINE TRANSPORT SYSTEM PERMEASE PROTEIN PROW"/>
    <property type="match status" value="1"/>
</dbReference>
<dbReference type="PROSITE" id="PS51257">
    <property type="entry name" value="PROKAR_LIPOPROTEIN"/>
    <property type="match status" value="1"/>
</dbReference>
<keyword evidence="3" id="KW-1003">Cell membrane</keyword>
<dbReference type="GO" id="GO:0005275">
    <property type="term" value="F:amine transmembrane transporter activity"/>
    <property type="evidence" value="ECO:0007669"/>
    <property type="project" value="TreeGrafter"/>
</dbReference>
<feature type="domain" description="ABC-type glycine betaine transport system substrate-binding" evidence="6">
    <location>
        <begin position="29"/>
        <end position="271"/>
    </location>
</feature>
<proteinExistence type="predicted"/>
<dbReference type="InterPro" id="IPR007210">
    <property type="entry name" value="ABC_Gly_betaine_transp_sub-bd"/>
</dbReference>
<dbReference type="SUPFAM" id="SSF53850">
    <property type="entry name" value="Periplasmic binding protein-like II"/>
    <property type="match status" value="1"/>
</dbReference>
<evidence type="ECO:0000256" key="1">
    <source>
        <dbReference type="ARBA" id="ARBA00004236"/>
    </source>
</evidence>
<accession>A0A521AWZ2</accession>
<dbReference type="RefSeq" id="WP_142531860.1">
    <property type="nucleotide sequence ID" value="NZ_FXTB01000001.1"/>
</dbReference>
<organism evidence="7 8">
    <name type="scientific">Saccharicrinis carchari</name>
    <dbReference type="NCBI Taxonomy" id="1168039"/>
    <lineage>
        <taxon>Bacteria</taxon>
        <taxon>Pseudomonadati</taxon>
        <taxon>Bacteroidota</taxon>
        <taxon>Bacteroidia</taxon>
        <taxon>Marinilabiliales</taxon>
        <taxon>Marinilabiliaceae</taxon>
        <taxon>Saccharicrinis</taxon>
    </lineage>
</organism>
<evidence type="ECO:0000313" key="7">
    <source>
        <dbReference type="EMBL" id="SMO39294.1"/>
    </source>
</evidence>
<dbReference type="CDD" id="cd13639">
    <property type="entry name" value="PBP2_OpuAC_like"/>
    <property type="match status" value="1"/>
</dbReference>
<dbReference type="Pfam" id="PF04069">
    <property type="entry name" value="OpuAC"/>
    <property type="match status" value="1"/>
</dbReference>
<dbReference type="GO" id="GO:0031460">
    <property type="term" value="P:glycine betaine transport"/>
    <property type="evidence" value="ECO:0007669"/>
    <property type="project" value="TreeGrafter"/>
</dbReference>
<protein>
    <submittedName>
        <fullName evidence="7">Glycine betaine/proline transport system substrate-binding protein</fullName>
    </submittedName>
</protein>